<dbReference type="Proteomes" id="UP000712281">
    <property type="component" value="Unassembled WGS sequence"/>
</dbReference>
<organism evidence="7 8">
    <name type="scientific">Brassica cretica</name>
    <name type="common">Mustard</name>
    <dbReference type="NCBI Taxonomy" id="69181"/>
    <lineage>
        <taxon>Eukaryota</taxon>
        <taxon>Viridiplantae</taxon>
        <taxon>Streptophyta</taxon>
        <taxon>Embryophyta</taxon>
        <taxon>Tracheophyta</taxon>
        <taxon>Spermatophyta</taxon>
        <taxon>Magnoliopsida</taxon>
        <taxon>eudicotyledons</taxon>
        <taxon>Gunneridae</taxon>
        <taxon>Pentapetalae</taxon>
        <taxon>rosids</taxon>
        <taxon>malvids</taxon>
        <taxon>Brassicales</taxon>
        <taxon>Brassicaceae</taxon>
        <taxon>Brassiceae</taxon>
        <taxon>Brassica</taxon>
    </lineage>
</organism>
<evidence type="ECO:0000313" key="8">
    <source>
        <dbReference type="Proteomes" id="UP000712281"/>
    </source>
</evidence>
<keyword evidence="4" id="KW-0539">Nucleus</keyword>
<dbReference type="GO" id="GO:0003677">
    <property type="term" value="F:DNA binding"/>
    <property type="evidence" value="ECO:0007669"/>
    <property type="project" value="InterPro"/>
</dbReference>
<name>A0A8S9LEY5_BRACR</name>
<dbReference type="SMART" id="SM00659">
    <property type="entry name" value="RPOLCX"/>
    <property type="match status" value="1"/>
</dbReference>
<evidence type="ECO:0000256" key="2">
    <source>
        <dbReference type="ARBA" id="ARBA00022723"/>
    </source>
</evidence>
<dbReference type="GO" id="GO:0005665">
    <property type="term" value="C:RNA polymerase II, core complex"/>
    <property type="evidence" value="ECO:0007669"/>
    <property type="project" value="TreeGrafter"/>
</dbReference>
<dbReference type="SUPFAM" id="SSF63393">
    <property type="entry name" value="RNA polymerase subunits"/>
    <property type="match status" value="1"/>
</dbReference>
<evidence type="ECO:0000256" key="1">
    <source>
        <dbReference type="ARBA" id="ARBA00004123"/>
    </source>
</evidence>
<dbReference type="InterPro" id="IPR039747">
    <property type="entry name" value="RPABC4"/>
</dbReference>
<evidence type="ECO:0000256" key="5">
    <source>
        <dbReference type="ARBA" id="ARBA00025770"/>
    </source>
</evidence>
<dbReference type="GO" id="GO:0005666">
    <property type="term" value="C:RNA polymerase III complex"/>
    <property type="evidence" value="ECO:0007669"/>
    <property type="project" value="TreeGrafter"/>
</dbReference>
<dbReference type="InterPro" id="IPR006591">
    <property type="entry name" value="RNAP_P/RPABC4"/>
</dbReference>
<keyword evidence="3" id="KW-0862">Zinc</keyword>
<evidence type="ECO:0000256" key="3">
    <source>
        <dbReference type="ARBA" id="ARBA00022833"/>
    </source>
</evidence>
<feature type="transmembrane region" description="Helical" evidence="6">
    <location>
        <begin position="66"/>
        <end position="90"/>
    </location>
</feature>
<proteinExistence type="inferred from homology"/>
<dbReference type="GO" id="GO:0003899">
    <property type="term" value="F:DNA-directed RNA polymerase activity"/>
    <property type="evidence" value="ECO:0007669"/>
    <property type="project" value="InterPro"/>
</dbReference>
<dbReference type="GO" id="GO:0005736">
    <property type="term" value="C:RNA polymerase I complex"/>
    <property type="evidence" value="ECO:0007669"/>
    <property type="project" value="TreeGrafter"/>
</dbReference>
<keyword evidence="6" id="KW-0472">Membrane</keyword>
<keyword evidence="6" id="KW-0812">Transmembrane</keyword>
<dbReference type="PANTHER" id="PTHR12056">
    <property type="entry name" value="DNA-DIRECTED RNA POLYMERASES I, II, AND III"/>
    <property type="match status" value="1"/>
</dbReference>
<gene>
    <name evidence="7" type="ORF">F2Q68_00043717</name>
</gene>
<dbReference type="GO" id="GO:0006351">
    <property type="term" value="P:DNA-templated transcription"/>
    <property type="evidence" value="ECO:0007669"/>
    <property type="project" value="InterPro"/>
</dbReference>
<accession>A0A8S9LEY5</accession>
<dbReference type="Gene3D" id="2.20.28.30">
    <property type="entry name" value="RNA polymerase ii, chain L"/>
    <property type="match status" value="1"/>
</dbReference>
<sequence>MVKLIIDLMGLNLVRRCALPCRWVVGLHLRLLSVCTVLVSFSNGVCVCCWCVQYCEPRLTDLLLDLIWFLVRSGSTLLVQMWLFGLGLAVSQARHQQFLGSSFRSQHFIIGSWMSYRSYCQIRVDIMDQQPEPVTYVCGDCGQENTLKSGDVIQCRECGYRILYKKRTRRVVQYEAR</sequence>
<comment type="caution">
    <text evidence="7">The sequence shown here is derived from an EMBL/GenBank/DDBJ whole genome shotgun (WGS) entry which is preliminary data.</text>
</comment>
<evidence type="ECO:0000256" key="6">
    <source>
        <dbReference type="SAM" id="Phobius"/>
    </source>
</evidence>
<dbReference type="AlphaFoldDB" id="A0A8S9LEY5"/>
<dbReference type="InterPro" id="IPR029040">
    <property type="entry name" value="RPABC4/Spt4"/>
</dbReference>
<dbReference type="EMBL" id="QGKW02000276">
    <property type="protein sequence ID" value="KAF2606680.1"/>
    <property type="molecule type" value="Genomic_DNA"/>
</dbReference>
<protein>
    <submittedName>
        <fullName evidence="7">Uncharacterized protein</fullName>
    </submittedName>
</protein>
<comment type="subcellular location">
    <subcellularLocation>
        <location evidence="1">Nucleus</location>
    </subcellularLocation>
</comment>
<keyword evidence="2" id="KW-0479">Metal-binding</keyword>
<keyword evidence="6" id="KW-1133">Transmembrane helix</keyword>
<dbReference type="PANTHER" id="PTHR12056:SF2">
    <property type="entry name" value="GEO11084P1"/>
    <property type="match status" value="1"/>
</dbReference>
<evidence type="ECO:0000256" key="4">
    <source>
        <dbReference type="ARBA" id="ARBA00023242"/>
    </source>
</evidence>
<comment type="similarity">
    <text evidence="5">Belongs to the archaeal Rpo12/eukaryotic RPC10 RNA polymerase subunit family.</text>
</comment>
<dbReference type="GO" id="GO:0008270">
    <property type="term" value="F:zinc ion binding"/>
    <property type="evidence" value="ECO:0007669"/>
    <property type="project" value="InterPro"/>
</dbReference>
<dbReference type="FunFam" id="2.20.28.30:FF:000002">
    <property type="entry name" value="DNA-directed RNA polymerases II, IV and V subunit 12"/>
    <property type="match status" value="1"/>
</dbReference>
<dbReference type="Pfam" id="PF03604">
    <property type="entry name" value="Zn_ribbon_RPAB4"/>
    <property type="match status" value="1"/>
</dbReference>
<reference evidence="7" key="1">
    <citation type="submission" date="2019-12" db="EMBL/GenBank/DDBJ databases">
        <title>Genome sequencing and annotation of Brassica cretica.</title>
        <authorList>
            <person name="Studholme D.J."/>
            <person name="Sarris P.F."/>
        </authorList>
    </citation>
    <scope>NUCLEOTIDE SEQUENCE</scope>
    <source>
        <strain evidence="7">PFS-001/15</strain>
        <tissue evidence="7">Leaf</tissue>
    </source>
</reference>
<evidence type="ECO:0000313" key="7">
    <source>
        <dbReference type="EMBL" id="KAF2606680.1"/>
    </source>
</evidence>